<feature type="domain" description="D-isomer specific 2-hydroxyacid dehydrogenase NAD-binding" evidence="6">
    <location>
        <begin position="108"/>
        <end position="284"/>
    </location>
</feature>
<comment type="similarity">
    <text evidence="1 4">Belongs to the D-isomer specific 2-hydroxyacid dehydrogenase family.</text>
</comment>
<dbReference type="GO" id="GO:0016616">
    <property type="term" value="F:oxidoreductase activity, acting on the CH-OH group of donors, NAD or NADP as acceptor"/>
    <property type="evidence" value="ECO:0007669"/>
    <property type="project" value="InterPro"/>
</dbReference>
<comment type="caution">
    <text evidence="7">The sequence shown here is derived from an EMBL/GenBank/DDBJ whole genome shotgun (WGS) entry which is preliminary data.</text>
</comment>
<dbReference type="EMBL" id="VWPJ01000001">
    <property type="protein sequence ID" value="KAA5607695.1"/>
    <property type="molecule type" value="Genomic_DNA"/>
</dbReference>
<dbReference type="AlphaFoldDB" id="A0A5M6IJ06"/>
<evidence type="ECO:0000256" key="2">
    <source>
        <dbReference type="ARBA" id="ARBA00023002"/>
    </source>
</evidence>
<dbReference type="Gene3D" id="3.40.50.720">
    <property type="entry name" value="NAD(P)-binding Rossmann-like Domain"/>
    <property type="match status" value="2"/>
</dbReference>
<dbReference type="OrthoDB" id="9793626at2"/>
<dbReference type="InterPro" id="IPR036291">
    <property type="entry name" value="NAD(P)-bd_dom_sf"/>
</dbReference>
<gene>
    <name evidence="7" type="ORF">F1188_02085</name>
</gene>
<dbReference type="SUPFAM" id="SSF52283">
    <property type="entry name" value="Formate/glycerate dehydrogenase catalytic domain-like"/>
    <property type="match status" value="1"/>
</dbReference>
<keyword evidence="3" id="KW-0520">NAD</keyword>
<dbReference type="InterPro" id="IPR006140">
    <property type="entry name" value="D-isomer_DH_NAD-bd"/>
</dbReference>
<dbReference type="Proteomes" id="UP000324065">
    <property type="component" value="Unassembled WGS sequence"/>
</dbReference>
<dbReference type="PANTHER" id="PTHR43761">
    <property type="entry name" value="D-ISOMER SPECIFIC 2-HYDROXYACID DEHYDROGENASE FAMILY PROTEIN (AFU_ORTHOLOGUE AFUA_1G13630)"/>
    <property type="match status" value="1"/>
</dbReference>
<dbReference type="PANTHER" id="PTHR43761:SF1">
    <property type="entry name" value="D-ISOMER SPECIFIC 2-HYDROXYACID DEHYDROGENASE CATALYTIC DOMAIN-CONTAINING PROTEIN-RELATED"/>
    <property type="match status" value="1"/>
</dbReference>
<feature type="domain" description="D-isomer specific 2-hydroxyacid dehydrogenase catalytic" evidence="5">
    <location>
        <begin position="8"/>
        <end position="316"/>
    </location>
</feature>
<dbReference type="InterPro" id="IPR006139">
    <property type="entry name" value="D-isomer_2_OHA_DH_cat_dom"/>
</dbReference>
<protein>
    <submittedName>
        <fullName evidence="7">3-phosphoglycerate dehydrogenase</fullName>
    </submittedName>
</protein>
<accession>A0A5M6IJ06</accession>
<dbReference type="Pfam" id="PF00389">
    <property type="entry name" value="2-Hacid_dh"/>
    <property type="match status" value="1"/>
</dbReference>
<keyword evidence="8" id="KW-1185">Reference proteome</keyword>
<dbReference type="Pfam" id="PF02826">
    <property type="entry name" value="2-Hacid_dh_C"/>
    <property type="match status" value="1"/>
</dbReference>
<sequence>MKFPKKCLIIQRIHDAGLNALVEGGVTPVLCPAPDMASVAAHVGDCDAAITRDAGFSAAALDAAPRLRGIIVHGSGYDVVDVAAATARGVAVCNTPGVNAQSVVELTLGLAFAAARRLTAADRAVWGGDAGFRESAPFTELHGKAALIIGWGAIGARVGAALRAALGMTILTPHRPGSPPPDGVDAVVPLEDGLARAALISLHAPLTAETRGLIGASALGAIAPGAGAILVNTSRAGLVDEAALADALATGRIAAAGLDVASPDVARGPLAAFTDRVILSPHVGGTTEEARRRVSLAAAGHVLTLLHGGRPSTLLNPETLEIPA</sequence>
<evidence type="ECO:0000313" key="7">
    <source>
        <dbReference type="EMBL" id="KAA5607695.1"/>
    </source>
</evidence>
<evidence type="ECO:0000313" key="8">
    <source>
        <dbReference type="Proteomes" id="UP000324065"/>
    </source>
</evidence>
<name>A0A5M6IJ06_9PROT</name>
<keyword evidence="2 4" id="KW-0560">Oxidoreductase</keyword>
<dbReference type="SUPFAM" id="SSF51735">
    <property type="entry name" value="NAD(P)-binding Rossmann-fold domains"/>
    <property type="match status" value="1"/>
</dbReference>
<organism evidence="7 8">
    <name type="scientific">Roseospira marina</name>
    <dbReference type="NCBI Taxonomy" id="140057"/>
    <lineage>
        <taxon>Bacteria</taxon>
        <taxon>Pseudomonadati</taxon>
        <taxon>Pseudomonadota</taxon>
        <taxon>Alphaproteobacteria</taxon>
        <taxon>Rhodospirillales</taxon>
        <taxon>Rhodospirillaceae</taxon>
        <taxon>Roseospira</taxon>
    </lineage>
</organism>
<dbReference type="GO" id="GO:0051287">
    <property type="term" value="F:NAD binding"/>
    <property type="evidence" value="ECO:0007669"/>
    <property type="project" value="InterPro"/>
</dbReference>
<dbReference type="InterPro" id="IPR050418">
    <property type="entry name" value="D-iso_2-hydroxyacid_DH_PdxB"/>
</dbReference>
<proteinExistence type="inferred from homology"/>
<evidence type="ECO:0000256" key="4">
    <source>
        <dbReference type="RuleBase" id="RU003719"/>
    </source>
</evidence>
<evidence type="ECO:0000256" key="3">
    <source>
        <dbReference type="ARBA" id="ARBA00023027"/>
    </source>
</evidence>
<evidence type="ECO:0000259" key="6">
    <source>
        <dbReference type="Pfam" id="PF02826"/>
    </source>
</evidence>
<reference evidence="7 8" key="1">
    <citation type="submission" date="2019-09" db="EMBL/GenBank/DDBJ databases">
        <title>Genome sequence of Roseospira marina, one of the more divergent members of the non-sulfur purple photosynthetic bacterial family, the Rhodospirillaceae.</title>
        <authorList>
            <person name="Meyer T."/>
            <person name="Kyndt J."/>
        </authorList>
    </citation>
    <scope>NUCLEOTIDE SEQUENCE [LARGE SCALE GENOMIC DNA]</scope>
    <source>
        <strain evidence="7 8">DSM 15113</strain>
    </source>
</reference>
<evidence type="ECO:0000256" key="1">
    <source>
        <dbReference type="ARBA" id="ARBA00005854"/>
    </source>
</evidence>
<evidence type="ECO:0000259" key="5">
    <source>
        <dbReference type="Pfam" id="PF00389"/>
    </source>
</evidence>